<name>A0AA42J0V7_9FIRM</name>
<reference evidence="2" key="1">
    <citation type="journal article" date="2023" name="Int. J. Syst. Evol. Microbiol.">
        <title>&lt;i&gt;Holtiella tumoricola&lt;/i&gt; gen. nov. sp. nov., isolated from a human clinical sample.</title>
        <authorList>
            <person name="Allen-Vercoe E."/>
            <person name="Daigneault M.C."/>
            <person name="Vancuren S.J."/>
            <person name="Cochrane K."/>
            <person name="O'Neal L.L."/>
            <person name="Sankaranarayanan K."/>
            <person name="Lawson P.A."/>
        </authorList>
    </citation>
    <scope>NUCLEOTIDE SEQUENCE</scope>
    <source>
        <strain evidence="2">CC70A</strain>
    </source>
</reference>
<gene>
    <name evidence="2" type="ORF">PBV87_08775</name>
</gene>
<dbReference type="Pfam" id="PF04860">
    <property type="entry name" value="Phage_portal"/>
    <property type="match status" value="1"/>
</dbReference>
<dbReference type="AlphaFoldDB" id="A0AA42J0V7"/>
<feature type="domain" description="Phage head morphogenesis" evidence="1">
    <location>
        <begin position="515"/>
        <end position="626"/>
    </location>
</feature>
<protein>
    <submittedName>
        <fullName evidence="2">Phage portal protein</fullName>
    </submittedName>
</protein>
<comment type="caution">
    <text evidence="2">The sequence shown here is derived from an EMBL/GenBank/DDBJ whole genome shotgun (WGS) entry which is preliminary data.</text>
</comment>
<dbReference type="RefSeq" id="WP_271011933.1">
    <property type="nucleotide sequence ID" value="NZ_JAQIFT010000039.1"/>
</dbReference>
<organism evidence="2 3">
    <name type="scientific">Holtiella tumoricola</name>
    <dbReference type="NCBI Taxonomy" id="3018743"/>
    <lineage>
        <taxon>Bacteria</taxon>
        <taxon>Bacillati</taxon>
        <taxon>Bacillota</taxon>
        <taxon>Clostridia</taxon>
        <taxon>Lachnospirales</taxon>
        <taxon>Cellulosilyticaceae</taxon>
        <taxon>Holtiella</taxon>
    </lineage>
</organism>
<dbReference type="EMBL" id="JAQIFT010000039">
    <property type="protein sequence ID" value="MDA3731566.1"/>
    <property type="molecule type" value="Genomic_DNA"/>
</dbReference>
<sequence length="633" mass="72161">MAAIKIPFLSWLNKKSAKEDIHGSMTSTKVDTIVPPTDPFENPIFALCVDLILMACNSFDFYMTDLNGDRVEKPNEQAVNLLRRPNKYYNGKRLINNIVCSYISKGAGYALIVDGVPKEIYFVPFDKVKKEYGDNLLMPIKSIKVDGVSKEWEQVIELNALNPNDTRYGLDTGKSKVDALKSTLDTHNIIRMKNAKSIAKYEKLKAIIYEESEHDIERARKQSRLVKEELANVAEGGTAVLFGKLKVENLTSEVEGDFLETYMTMGREICQCLGVPTDMVFGQAKYENLKEAVKAFMKQTIIPIMEQFLWELNTKVYEPSYKCRLEIDYSTIEELQKNVIEYIKAQGTNINRYISTNEYRGLMGFSPLEGAQHDRVSEEPIAPKGESSKSEEIHKSSKSIDELAQEEEHKLLKKYSAYFDNLYKRLKQQFSKTSKSDDEEDFFSLDDIYSSDVEVELMKATTEAEYIALYGQGWKLIDKAKDKVPKATQAIYLKRIGNHIKAIDETTKEVIQHIILKNKEKGSAKQAKKEILESIKGMSGWRATNIARTETFSALEEGQYDSAKEVGMKYKVWYSSKDERTREAHKGLHGTKIKIDEYFVLNGRKGLKPRDSNFSVGDIVNCRCTLGYTNSKD</sequence>
<keyword evidence="3" id="KW-1185">Reference proteome</keyword>
<evidence type="ECO:0000313" key="2">
    <source>
        <dbReference type="EMBL" id="MDA3731566.1"/>
    </source>
</evidence>
<evidence type="ECO:0000313" key="3">
    <source>
        <dbReference type="Proteomes" id="UP001169242"/>
    </source>
</evidence>
<dbReference type="InterPro" id="IPR006944">
    <property type="entry name" value="Phage/GTA_portal"/>
</dbReference>
<accession>A0AA42J0V7</accession>
<proteinExistence type="predicted"/>
<evidence type="ECO:0000259" key="1">
    <source>
        <dbReference type="Pfam" id="PF04233"/>
    </source>
</evidence>
<dbReference type="Pfam" id="PF04233">
    <property type="entry name" value="Phage_Mu_F"/>
    <property type="match status" value="1"/>
</dbReference>
<dbReference type="InterPro" id="IPR006528">
    <property type="entry name" value="Phage_head_morphogenesis_dom"/>
</dbReference>
<dbReference type="Proteomes" id="UP001169242">
    <property type="component" value="Unassembled WGS sequence"/>
</dbReference>